<dbReference type="InterPro" id="IPR001965">
    <property type="entry name" value="Znf_PHD"/>
</dbReference>
<dbReference type="AlphaFoldDB" id="A0A913X1G9"/>
<keyword evidence="2" id="KW-0879">Wnt signaling pathway</keyword>
<feature type="compositionally biased region" description="Acidic residues" evidence="9">
    <location>
        <begin position="16"/>
        <end position="27"/>
    </location>
</feature>
<dbReference type="GeneID" id="110236280"/>
<dbReference type="GeneID" id="110236261"/>
<dbReference type="PANTHER" id="PTHR23194:SF16">
    <property type="entry name" value="PROTEIN PYGOPUS"/>
    <property type="match status" value="1"/>
</dbReference>
<reference evidence="11" key="1">
    <citation type="submission" date="2022-11" db="UniProtKB">
        <authorList>
            <consortium name="EnsemblMetazoa"/>
        </authorList>
    </citation>
    <scope>IDENTIFICATION</scope>
</reference>
<dbReference type="InterPro" id="IPR011011">
    <property type="entry name" value="Znf_FYVE_PHD"/>
</dbReference>
<dbReference type="PANTHER" id="PTHR23194">
    <property type="entry name" value="PYGOPUS"/>
    <property type="match status" value="1"/>
</dbReference>
<dbReference type="RefSeq" id="XP_020897413.1">
    <property type="nucleotide sequence ID" value="XM_021041754.2"/>
</dbReference>
<dbReference type="InterPro" id="IPR019787">
    <property type="entry name" value="Znf_PHD-finger"/>
</dbReference>
<comment type="function">
    <text evidence="7">Involved in signal transduction through the Wnt pathway.</text>
</comment>
<dbReference type="InterPro" id="IPR013083">
    <property type="entry name" value="Znf_RING/FYVE/PHD"/>
</dbReference>
<dbReference type="Pfam" id="PF00628">
    <property type="entry name" value="PHD"/>
    <property type="match status" value="1"/>
</dbReference>
<keyword evidence="12" id="KW-1185">Reference proteome</keyword>
<dbReference type="SUPFAM" id="SSF57903">
    <property type="entry name" value="FYVE/PHD zinc finger"/>
    <property type="match status" value="1"/>
</dbReference>
<feature type="region of interest" description="Disordered" evidence="9">
    <location>
        <begin position="1"/>
        <end position="58"/>
    </location>
</feature>
<keyword evidence="3" id="KW-0479">Metal-binding</keyword>
<evidence type="ECO:0000256" key="3">
    <source>
        <dbReference type="ARBA" id="ARBA00022723"/>
    </source>
</evidence>
<evidence type="ECO:0000256" key="6">
    <source>
        <dbReference type="ARBA" id="ARBA00023242"/>
    </source>
</evidence>
<evidence type="ECO:0000256" key="8">
    <source>
        <dbReference type="PROSITE-ProRule" id="PRU00146"/>
    </source>
</evidence>
<dbReference type="KEGG" id="epa:110236280"/>
<dbReference type="RefSeq" id="XP_020897437.1">
    <property type="nucleotide sequence ID" value="XM_021041778.2"/>
</dbReference>
<dbReference type="EnsemblMetazoa" id="XM_021041778.2">
    <property type="protein sequence ID" value="XP_020897437.1"/>
    <property type="gene ID" value="LOC110236280"/>
</dbReference>
<dbReference type="Gene3D" id="3.30.40.10">
    <property type="entry name" value="Zinc/RING finger domain, C3HC4 (zinc finger)"/>
    <property type="match status" value="1"/>
</dbReference>
<feature type="domain" description="PHD-type" evidence="10">
    <location>
        <begin position="109"/>
        <end position="167"/>
    </location>
</feature>
<organism evidence="11 12">
    <name type="scientific">Exaiptasia diaphana</name>
    <name type="common">Tropical sea anemone</name>
    <name type="synonym">Aiptasia pulchella</name>
    <dbReference type="NCBI Taxonomy" id="2652724"/>
    <lineage>
        <taxon>Eukaryota</taxon>
        <taxon>Metazoa</taxon>
        <taxon>Cnidaria</taxon>
        <taxon>Anthozoa</taxon>
        <taxon>Hexacorallia</taxon>
        <taxon>Actiniaria</taxon>
        <taxon>Aiptasiidae</taxon>
        <taxon>Exaiptasia</taxon>
    </lineage>
</organism>
<dbReference type="InterPro" id="IPR019786">
    <property type="entry name" value="Zinc_finger_PHD-type_CS"/>
</dbReference>
<dbReference type="KEGG" id="epa:110236261"/>
<dbReference type="FunFam" id="3.30.40.10:FF:000107">
    <property type="entry name" value="pygopus homolog 1"/>
    <property type="match status" value="1"/>
</dbReference>
<evidence type="ECO:0000259" key="10">
    <source>
        <dbReference type="PROSITE" id="PS50016"/>
    </source>
</evidence>
<keyword evidence="6" id="KW-0539">Nucleus</keyword>
<dbReference type="GO" id="GO:0016055">
    <property type="term" value="P:Wnt signaling pathway"/>
    <property type="evidence" value="ECO:0007669"/>
    <property type="project" value="UniProtKB-KW"/>
</dbReference>
<evidence type="ECO:0000256" key="7">
    <source>
        <dbReference type="ARBA" id="ARBA00037400"/>
    </source>
</evidence>
<dbReference type="EnsemblMetazoa" id="XM_021041754.2">
    <property type="protein sequence ID" value="XP_020897413.1"/>
    <property type="gene ID" value="LOC110236261"/>
</dbReference>
<dbReference type="OMA" id="DNCIATK"/>
<name>A0A913X1G9_EXADI</name>
<evidence type="ECO:0000256" key="1">
    <source>
        <dbReference type="ARBA" id="ARBA00004123"/>
    </source>
</evidence>
<sequence>MPRERKLPAKLRDSATMEDLDAAEDEGLGSAPDSPLKLQRKESTSSSSDMASPGEKYSYHVNNTTSAIHMPQMGNISHVPPSLNQNRYQGQMFQGPNNGSSMPSLAEPVYPCGICQKEVDDNDEAILCETGCGKWYHRVCTGLTVAAYHMLTNSTSAEWVCNSCIETKNIPLVKLTS</sequence>
<protein>
    <recommendedName>
        <fullName evidence="10">PHD-type domain-containing protein</fullName>
    </recommendedName>
</protein>
<dbReference type="PROSITE" id="PS50016">
    <property type="entry name" value="ZF_PHD_2"/>
    <property type="match status" value="1"/>
</dbReference>
<dbReference type="SMART" id="SM00249">
    <property type="entry name" value="PHD"/>
    <property type="match status" value="1"/>
</dbReference>
<keyword evidence="5" id="KW-0862">Zinc</keyword>
<accession>A0A913X1G9</accession>
<dbReference type="GO" id="GO:0008270">
    <property type="term" value="F:zinc ion binding"/>
    <property type="evidence" value="ECO:0007669"/>
    <property type="project" value="UniProtKB-KW"/>
</dbReference>
<dbReference type="GO" id="GO:0005634">
    <property type="term" value="C:nucleus"/>
    <property type="evidence" value="ECO:0007669"/>
    <property type="project" value="UniProtKB-SubCell"/>
</dbReference>
<evidence type="ECO:0000313" key="12">
    <source>
        <dbReference type="Proteomes" id="UP000887567"/>
    </source>
</evidence>
<keyword evidence="4 8" id="KW-0863">Zinc-finger</keyword>
<dbReference type="Proteomes" id="UP000887567">
    <property type="component" value="Unplaced"/>
</dbReference>
<dbReference type="OrthoDB" id="270215at2759"/>
<comment type="subcellular location">
    <subcellularLocation>
        <location evidence="1">Nucleus</location>
    </subcellularLocation>
</comment>
<evidence type="ECO:0000313" key="11">
    <source>
        <dbReference type="EnsemblMetazoa" id="XP_020897413.1"/>
    </source>
</evidence>
<feature type="compositionally biased region" description="Basic and acidic residues" evidence="9">
    <location>
        <begin position="1"/>
        <end position="15"/>
    </location>
</feature>
<dbReference type="PROSITE" id="PS01359">
    <property type="entry name" value="ZF_PHD_1"/>
    <property type="match status" value="1"/>
</dbReference>
<dbReference type="CDD" id="cd15551">
    <property type="entry name" value="PHD_PYGO"/>
    <property type="match status" value="1"/>
</dbReference>
<proteinExistence type="predicted"/>
<dbReference type="InterPro" id="IPR052475">
    <property type="entry name" value="Wnt_Signal_Transd_Protein"/>
</dbReference>
<evidence type="ECO:0000256" key="9">
    <source>
        <dbReference type="SAM" id="MobiDB-lite"/>
    </source>
</evidence>
<evidence type="ECO:0000256" key="4">
    <source>
        <dbReference type="ARBA" id="ARBA00022771"/>
    </source>
</evidence>
<evidence type="ECO:0000256" key="2">
    <source>
        <dbReference type="ARBA" id="ARBA00022687"/>
    </source>
</evidence>
<evidence type="ECO:0000256" key="5">
    <source>
        <dbReference type="ARBA" id="ARBA00022833"/>
    </source>
</evidence>